<comment type="caution">
    <text evidence="4">The sequence shown here is derived from an EMBL/GenBank/DDBJ whole genome shotgun (WGS) entry which is preliminary data.</text>
</comment>
<dbReference type="Proteomes" id="UP000186607">
    <property type="component" value="Unassembled WGS sequence"/>
</dbReference>
<dbReference type="Pfam" id="PF01471">
    <property type="entry name" value="PG_binding_1"/>
    <property type="match status" value="1"/>
</dbReference>
<feature type="compositionally biased region" description="Low complexity" evidence="1">
    <location>
        <begin position="131"/>
        <end position="145"/>
    </location>
</feature>
<dbReference type="Gene3D" id="1.10.101.10">
    <property type="entry name" value="PGBD-like superfamily/PGBD"/>
    <property type="match status" value="1"/>
</dbReference>
<evidence type="ECO:0000259" key="3">
    <source>
        <dbReference type="Pfam" id="PF01471"/>
    </source>
</evidence>
<feature type="region of interest" description="Disordered" evidence="1">
    <location>
        <begin position="128"/>
        <end position="156"/>
    </location>
</feature>
<feature type="signal peptide" evidence="2">
    <location>
        <begin position="1"/>
        <end position="18"/>
    </location>
</feature>
<dbReference type="OrthoDB" id="1859318at2"/>
<keyword evidence="2" id="KW-0732">Signal</keyword>
<dbReference type="InterPro" id="IPR002477">
    <property type="entry name" value="Peptidoglycan-bd-like"/>
</dbReference>
<evidence type="ECO:0000313" key="4">
    <source>
        <dbReference type="EMBL" id="OLV18330.1"/>
    </source>
</evidence>
<evidence type="ECO:0000256" key="1">
    <source>
        <dbReference type="SAM" id="MobiDB-lite"/>
    </source>
</evidence>
<dbReference type="InterPro" id="IPR036366">
    <property type="entry name" value="PGBDSf"/>
</dbReference>
<dbReference type="EMBL" id="MSTI01000068">
    <property type="protein sequence ID" value="OLV18330.1"/>
    <property type="molecule type" value="Genomic_DNA"/>
</dbReference>
<organism evidence="4 5">
    <name type="scientific">Deinococcus marmoris</name>
    <dbReference type="NCBI Taxonomy" id="249408"/>
    <lineage>
        <taxon>Bacteria</taxon>
        <taxon>Thermotogati</taxon>
        <taxon>Deinococcota</taxon>
        <taxon>Deinococci</taxon>
        <taxon>Deinococcales</taxon>
        <taxon>Deinococcaceae</taxon>
        <taxon>Deinococcus</taxon>
    </lineage>
</organism>
<dbReference type="STRING" id="249408.BOO71_0006085"/>
<dbReference type="AlphaFoldDB" id="A0A1U7NZJ6"/>
<evidence type="ECO:0000313" key="5">
    <source>
        <dbReference type="Proteomes" id="UP000186607"/>
    </source>
</evidence>
<gene>
    <name evidence="4" type="ORF">BOO71_0006085</name>
</gene>
<protein>
    <recommendedName>
        <fullName evidence="3">Peptidoglycan binding-like domain-containing protein</fullName>
    </recommendedName>
</protein>
<dbReference type="SUPFAM" id="SSF47090">
    <property type="entry name" value="PGBD-like"/>
    <property type="match status" value="1"/>
</dbReference>
<dbReference type="RefSeq" id="WP_075832048.1">
    <property type="nucleotide sequence ID" value="NZ_MSTI01000068.1"/>
</dbReference>
<proteinExistence type="predicted"/>
<sequence>MKRVHALAFALLTATAGAAPGGADLKAAALQTAQTLGGVLRDCPSSFAGIGLPEKQCVGVSDGVEDARLKLNAALPDDLYSVWRSRDEQRSVYNWLKTAGGYVYLRLQPDPDGRTQTLVYLDLPPAQGESAQTQVTQAQATQTETGPSGDAPAGATRIGGVILTPAPPVTTVPVPSPTAEASLPAQMQTATPAPTAPAVPPATPDLAPLPFGRTLTLQNNRLHGPDVLAVQNRLIALMRPQRAGQGDGWYGPATTQTVRVFQRAAGLPITGVVDRDTWNRLFSEGATTFDAPVTP</sequence>
<name>A0A1U7NZJ6_9DEIO</name>
<accession>A0A1U7NZJ6</accession>
<feature type="chain" id="PRO_5012052681" description="Peptidoglycan binding-like domain-containing protein" evidence="2">
    <location>
        <begin position="19"/>
        <end position="295"/>
    </location>
</feature>
<feature type="domain" description="Peptidoglycan binding-like" evidence="3">
    <location>
        <begin position="224"/>
        <end position="281"/>
    </location>
</feature>
<reference evidence="4 5" key="1">
    <citation type="submission" date="2017-01" db="EMBL/GenBank/DDBJ databases">
        <title>Genome Analysis of Deinococcus marmoris KOPRI26562.</title>
        <authorList>
            <person name="Kim J.H."/>
            <person name="Oh H.-M."/>
        </authorList>
    </citation>
    <scope>NUCLEOTIDE SEQUENCE [LARGE SCALE GENOMIC DNA]</scope>
    <source>
        <strain evidence="4 5">KOPRI26562</strain>
    </source>
</reference>
<keyword evidence="5" id="KW-1185">Reference proteome</keyword>
<evidence type="ECO:0000256" key="2">
    <source>
        <dbReference type="SAM" id="SignalP"/>
    </source>
</evidence>
<dbReference type="InterPro" id="IPR036365">
    <property type="entry name" value="PGBD-like_sf"/>
</dbReference>